<organism evidence="1 2">
    <name type="scientific">Crassaminicella thermophila</name>
    <dbReference type="NCBI Taxonomy" id="2599308"/>
    <lineage>
        <taxon>Bacteria</taxon>
        <taxon>Bacillati</taxon>
        <taxon>Bacillota</taxon>
        <taxon>Clostridia</taxon>
        <taxon>Eubacteriales</taxon>
        <taxon>Clostridiaceae</taxon>
        <taxon>Crassaminicella</taxon>
    </lineage>
</organism>
<keyword evidence="2" id="KW-1185">Reference proteome</keyword>
<dbReference type="PROSITE" id="PS51257">
    <property type="entry name" value="PROKAR_LIPOPROTEIN"/>
    <property type="match status" value="1"/>
</dbReference>
<protein>
    <recommendedName>
        <fullName evidence="3">Lipoprotein</fullName>
    </recommendedName>
</protein>
<dbReference type="RefSeq" id="WP_148808030.1">
    <property type="nucleotide sequence ID" value="NZ_CP042243.1"/>
</dbReference>
<accession>A0A5C0SB87</accession>
<evidence type="ECO:0000313" key="2">
    <source>
        <dbReference type="Proteomes" id="UP000324646"/>
    </source>
</evidence>
<dbReference type="KEGG" id="crs:FQB35_00420"/>
<gene>
    <name evidence="1" type="ORF">FQB35_00420</name>
</gene>
<dbReference type="EMBL" id="CP042243">
    <property type="protein sequence ID" value="QEK10956.1"/>
    <property type="molecule type" value="Genomic_DNA"/>
</dbReference>
<dbReference type="Proteomes" id="UP000324646">
    <property type="component" value="Chromosome"/>
</dbReference>
<name>A0A5C0SB87_CRATE</name>
<sequence length="172" mass="20050">MKKFIVLSIMLLIAFSTILTGCNLNKKSNITEKSEQITEKSFLPENVPNFIGKTYTALKKEKGIGKENYIEYNSKKQLSFVQYDEKWFELDKNLKASYLISDDDKTISGIILEFPKETNRNELAKHLSKYLGEKREYASGECSSYHAEWKKDGFIYSLEDFGYLEMYINKDQ</sequence>
<evidence type="ECO:0000313" key="1">
    <source>
        <dbReference type="EMBL" id="QEK10956.1"/>
    </source>
</evidence>
<evidence type="ECO:0008006" key="3">
    <source>
        <dbReference type="Google" id="ProtNLM"/>
    </source>
</evidence>
<dbReference type="AlphaFoldDB" id="A0A5C0SB87"/>
<reference evidence="1 2" key="1">
    <citation type="submission" date="2019-07" db="EMBL/GenBank/DDBJ databases">
        <title>Complete genome of Crassaminicella thermophila SY095.</title>
        <authorList>
            <person name="Li X."/>
        </authorList>
    </citation>
    <scope>NUCLEOTIDE SEQUENCE [LARGE SCALE GENOMIC DNA]</scope>
    <source>
        <strain evidence="1 2">SY095</strain>
    </source>
</reference>
<proteinExistence type="predicted"/>